<reference evidence="4" key="1">
    <citation type="submission" date="2017-04" db="EMBL/GenBank/DDBJ databases">
        <authorList>
            <person name="Varghese N."/>
            <person name="Submissions S."/>
        </authorList>
    </citation>
    <scope>NUCLEOTIDE SEQUENCE [LARGE SCALE GENOMIC DNA]</scope>
    <source>
        <strain evidence="4">VKM Ac-2121</strain>
    </source>
</reference>
<keyword evidence="1" id="KW-0812">Transmembrane</keyword>
<evidence type="ECO:0000313" key="3">
    <source>
        <dbReference type="EMBL" id="SMH47191.1"/>
    </source>
</evidence>
<dbReference type="OrthoDB" id="4374883at2"/>
<organism evidence="3 4">
    <name type="scientific">Rathayibacter oskolensis</name>
    <dbReference type="NCBI Taxonomy" id="1891671"/>
    <lineage>
        <taxon>Bacteria</taxon>
        <taxon>Bacillati</taxon>
        <taxon>Actinomycetota</taxon>
        <taxon>Actinomycetes</taxon>
        <taxon>Micrococcales</taxon>
        <taxon>Microbacteriaceae</taxon>
        <taxon>Rathayibacter</taxon>
    </lineage>
</organism>
<proteinExistence type="predicted"/>
<feature type="transmembrane region" description="Helical" evidence="1">
    <location>
        <begin position="85"/>
        <end position="115"/>
    </location>
</feature>
<evidence type="ECO:0000256" key="1">
    <source>
        <dbReference type="SAM" id="Phobius"/>
    </source>
</evidence>
<evidence type="ECO:0000313" key="4">
    <source>
        <dbReference type="Proteomes" id="UP000193711"/>
    </source>
</evidence>
<dbReference type="EMBL" id="FXBM01000002">
    <property type="protein sequence ID" value="SMH47191.1"/>
    <property type="molecule type" value="Genomic_DNA"/>
</dbReference>
<sequence>MFAGLAGWHLVIIAVIVSPVLIAAIGIPIAVTQGRARREAGLVTDPRVNPLSIAAFVAAFLIGIVGVVLGHVARAQIRRSGEAGWGFATFALFLGYWATAIALLGVVSVVGAALWQS</sequence>
<keyword evidence="1" id="KW-1133">Transmembrane helix</keyword>
<feature type="domain" description="DUF4190" evidence="2">
    <location>
        <begin position="52"/>
        <end position="104"/>
    </location>
</feature>
<evidence type="ECO:0000259" key="2">
    <source>
        <dbReference type="Pfam" id="PF13828"/>
    </source>
</evidence>
<accession>A0A1X7P880</accession>
<name>A0A1X7P880_9MICO</name>
<dbReference type="InterPro" id="IPR025241">
    <property type="entry name" value="DUF4190"/>
</dbReference>
<keyword evidence="1" id="KW-0472">Membrane</keyword>
<dbReference type="RefSeq" id="WP_085477244.1">
    <property type="nucleotide sequence ID" value="NZ_FXBM01000002.1"/>
</dbReference>
<dbReference type="Pfam" id="PF13828">
    <property type="entry name" value="DUF4190"/>
    <property type="match status" value="1"/>
</dbReference>
<dbReference type="STRING" id="1891671.SAMN06295885_2927"/>
<gene>
    <name evidence="3" type="ORF">SAMN06295885_2927</name>
</gene>
<feature type="transmembrane region" description="Helical" evidence="1">
    <location>
        <begin position="7"/>
        <end position="31"/>
    </location>
</feature>
<dbReference type="Proteomes" id="UP000193711">
    <property type="component" value="Unassembled WGS sequence"/>
</dbReference>
<keyword evidence="4" id="KW-1185">Reference proteome</keyword>
<protein>
    <recommendedName>
        <fullName evidence="2">DUF4190 domain-containing protein</fullName>
    </recommendedName>
</protein>
<dbReference type="AlphaFoldDB" id="A0A1X7P880"/>
<feature type="transmembrane region" description="Helical" evidence="1">
    <location>
        <begin position="51"/>
        <end position="73"/>
    </location>
</feature>